<dbReference type="FunFam" id="1.25.40.10:FF:000090">
    <property type="entry name" value="Pentatricopeptide repeat-containing protein, chloroplastic"/>
    <property type="match status" value="1"/>
</dbReference>
<dbReference type="PROSITE" id="PS51375">
    <property type="entry name" value="PPR"/>
    <property type="match status" value="4"/>
</dbReference>
<dbReference type="Pfam" id="PF01535">
    <property type="entry name" value="PPR"/>
    <property type="match status" value="3"/>
</dbReference>
<gene>
    <name evidence="4" type="ORF">HHK36_027759</name>
</gene>
<dbReference type="Gene3D" id="1.25.40.10">
    <property type="entry name" value="Tetratricopeptide repeat domain"/>
    <property type="match status" value="4"/>
</dbReference>
<dbReference type="FunFam" id="1.25.40.10:FF:000333">
    <property type="entry name" value="Pentatricopeptide repeat-containing protein"/>
    <property type="match status" value="1"/>
</dbReference>
<evidence type="ECO:0000313" key="4">
    <source>
        <dbReference type="EMBL" id="KAF8380277.1"/>
    </source>
</evidence>
<dbReference type="AlphaFoldDB" id="A0A835D1I5"/>
<keyword evidence="2" id="KW-0677">Repeat</keyword>
<feature type="repeat" description="PPR" evidence="3">
    <location>
        <begin position="223"/>
        <end position="257"/>
    </location>
</feature>
<dbReference type="PANTHER" id="PTHR47926">
    <property type="entry name" value="PENTATRICOPEPTIDE REPEAT-CONTAINING PROTEIN"/>
    <property type="match status" value="1"/>
</dbReference>
<dbReference type="InterPro" id="IPR002885">
    <property type="entry name" value="PPR_rpt"/>
</dbReference>
<proteinExistence type="inferred from homology"/>
<dbReference type="PANTHER" id="PTHR47926:SF403">
    <property type="entry name" value="PENTACOTRIPEPTIDE-REPEAT REGION OF PRORP DOMAIN-CONTAINING PROTEIN"/>
    <property type="match status" value="1"/>
</dbReference>
<dbReference type="InterPro" id="IPR046848">
    <property type="entry name" value="E_motif"/>
</dbReference>
<feature type="repeat" description="PPR" evidence="3">
    <location>
        <begin position="18"/>
        <end position="52"/>
    </location>
</feature>
<evidence type="ECO:0000313" key="5">
    <source>
        <dbReference type="Proteomes" id="UP000655225"/>
    </source>
</evidence>
<evidence type="ECO:0000256" key="2">
    <source>
        <dbReference type="ARBA" id="ARBA00022737"/>
    </source>
</evidence>
<organism evidence="4 5">
    <name type="scientific">Tetracentron sinense</name>
    <name type="common">Spur-leaf</name>
    <dbReference type="NCBI Taxonomy" id="13715"/>
    <lineage>
        <taxon>Eukaryota</taxon>
        <taxon>Viridiplantae</taxon>
        <taxon>Streptophyta</taxon>
        <taxon>Embryophyta</taxon>
        <taxon>Tracheophyta</taxon>
        <taxon>Spermatophyta</taxon>
        <taxon>Magnoliopsida</taxon>
        <taxon>Trochodendrales</taxon>
        <taxon>Trochodendraceae</taxon>
        <taxon>Tetracentron</taxon>
    </lineage>
</organism>
<name>A0A835D1I5_TETSI</name>
<dbReference type="EMBL" id="JABCRI010000021">
    <property type="protein sequence ID" value="KAF8380277.1"/>
    <property type="molecule type" value="Genomic_DNA"/>
</dbReference>
<feature type="repeat" description="PPR" evidence="3">
    <location>
        <begin position="324"/>
        <end position="358"/>
    </location>
</feature>
<sequence length="512" mass="58524">MDYPELIFSQMGHKIQTEIYLWNAMIRGYAYNGPYLKCISMYDEMIQRGLQPNNYTYPYVLNSCTEMGNHKEGKKVHCRIIKTGFGFADSVANSVLSFHIKMFDCFKPDVMKNEKLSIAQKVFDDMLIKPVEFWNRLISEYVNFGDLECARKLFEEMPERDIVSWNSMVSGYAGVGDLENARDLFERMPEKNVVSWTSMLGAFASSGDLQMARKLFENMPDRNVVSWNSMISNYVQHEKFDEALDLFTRMLMEGVDLDGFTFVSALSACSHLGALEFGKWIHFHLMRDWSQLGVIVGTALIEMYANCGDVERAFKVFIKICKKDVFCWNVMIKSLAIHGRIEDAIKIFFMMQKRGLKPNDFTFTNALFACNHGGLVDEGRRIFYSIERDFGVNPKIEHYGCLIDLLGRNGQLEEAHLLVKVMPYKADIAIWGALLGGCRVRGDIKLAEKVMERIDELKTNANESGVYVLLSNIYASANQWPKAVSARDKMEENRIWKKAGCSSVLEGVYVGV</sequence>
<dbReference type="Proteomes" id="UP000655225">
    <property type="component" value="Unassembled WGS sequence"/>
</dbReference>
<accession>A0A835D1I5</accession>
<dbReference type="InterPro" id="IPR011990">
    <property type="entry name" value="TPR-like_helical_dom_sf"/>
</dbReference>
<dbReference type="InterPro" id="IPR046960">
    <property type="entry name" value="PPR_At4g14850-like_plant"/>
</dbReference>
<dbReference type="Pfam" id="PF20431">
    <property type="entry name" value="E_motif"/>
    <property type="match status" value="1"/>
</dbReference>
<feature type="repeat" description="PPR" evidence="3">
    <location>
        <begin position="161"/>
        <end position="195"/>
    </location>
</feature>
<dbReference type="OMA" id="TYPYVLN"/>
<dbReference type="OrthoDB" id="185373at2759"/>
<evidence type="ECO:0000256" key="3">
    <source>
        <dbReference type="PROSITE-ProRule" id="PRU00708"/>
    </source>
</evidence>
<reference evidence="4 5" key="1">
    <citation type="submission" date="2020-04" db="EMBL/GenBank/DDBJ databases">
        <title>Plant Genome Project.</title>
        <authorList>
            <person name="Zhang R.-G."/>
        </authorList>
    </citation>
    <scope>NUCLEOTIDE SEQUENCE [LARGE SCALE GENOMIC DNA]</scope>
    <source>
        <strain evidence="4">YNK0</strain>
        <tissue evidence="4">Leaf</tissue>
    </source>
</reference>
<dbReference type="GO" id="GO:0003723">
    <property type="term" value="F:RNA binding"/>
    <property type="evidence" value="ECO:0007669"/>
    <property type="project" value="InterPro"/>
</dbReference>
<comment type="caution">
    <text evidence="4">The sequence shown here is derived from an EMBL/GenBank/DDBJ whole genome shotgun (WGS) entry which is preliminary data.</text>
</comment>
<protein>
    <recommendedName>
        <fullName evidence="6">Pentatricopeptide repeat-containing protein</fullName>
    </recommendedName>
</protein>
<comment type="similarity">
    <text evidence="1">Belongs to the PPR family. PCMP-H subfamily.</text>
</comment>
<dbReference type="NCBIfam" id="TIGR00756">
    <property type="entry name" value="PPR"/>
    <property type="match status" value="6"/>
</dbReference>
<evidence type="ECO:0008006" key="6">
    <source>
        <dbReference type="Google" id="ProtNLM"/>
    </source>
</evidence>
<dbReference type="SUPFAM" id="SSF48452">
    <property type="entry name" value="TPR-like"/>
    <property type="match status" value="2"/>
</dbReference>
<dbReference type="GO" id="GO:0009451">
    <property type="term" value="P:RNA modification"/>
    <property type="evidence" value="ECO:0007669"/>
    <property type="project" value="InterPro"/>
</dbReference>
<dbReference type="Pfam" id="PF13041">
    <property type="entry name" value="PPR_2"/>
    <property type="match status" value="3"/>
</dbReference>
<keyword evidence="5" id="KW-1185">Reference proteome</keyword>
<evidence type="ECO:0000256" key="1">
    <source>
        <dbReference type="ARBA" id="ARBA00006643"/>
    </source>
</evidence>